<dbReference type="InterPro" id="IPR000209">
    <property type="entry name" value="Peptidase_S8/S53_dom"/>
</dbReference>
<dbReference type="PANTHER" id="PTHR43399">
    <property type="entry name" value="SUBTILISIN-RELATED"/>
    <property type="match status" value="1"/>
</dbReference>
<dbReference type="PRINTS" id="PR00723">
    <property type="entry name" value="SUBTILISIN"/>
</dbReference>
<keyword evidence="9" id="KW-1185">Reference proteome</keyword>
<feature type="active site" description="Charge relay system" evidence="5">
    <location>
        <position position="142"/>
    </location>
</feature>
<dbReference type="InterPro" id="IPR036852">
    <property type="entry name" value="Peptidase_S8/S53_dom_sf"/>
</dbReference>
<comment type="caution">
    <text evidence="8">The sequence shown here is derived from an EMBL/GenBank/DDBJ whole genome shotgun (WGS) entry which is preliminary data.</text>
</comment>
<dbReference type="InterPro" id="IPR023827">
    <property type="entry name" value="Peptidase_S8_Asp-AS"/>
</dbReference>
<sequence>MTQQDDGSGVARYLVLFEEDAADEGTRAMTNVAGIRAVHSGEIATQTGDGLTYLPGGVLWADLGVAVVTAATDQINALRGTLANRGPIAMIEPDRMVYAISTPASHPASIDSEEATFTWGLRAINAPASAASGAGVRIAVLDTGIDIDHPDFVDRELVARSFVDGEDANDGHGHGTHVIGTACGPRRPDLGPGYGVASSAEIYAGKVLNNAGAGTDGDILAGIAWAVQNGCTVVSMSLGAPVQPGQPPSVTFERAARRAMNKGTLIVAAAGNESARSDGLIAPVSHPANCPTIMAIGAIDQEFKVGDFSAGTLPDSGAVDIVGPGVDVHSSWPMPQRHHTLSGTSMATPHAAGVAALTAEVHQGTAWELWARLSQSAARLPLPSTDVGAGLVQAP</sequence>
<evidence type="ECO:0000256" key="5">
    <source>
        <dbReference type="PROSITE-ProRule" id="PRU01240"/>
    </source>
</evidence>
<dbReference type="Gene3D" id="3.40.50.200">
    <property type="entry name" value="Peptidase S8/S53 domain"/>
    <property type="match status" value="1"/>
</dbReference>
<dbReference type="PROSITE" id="PS51892">
    <property type="entry name" value="SUBTILASE"/>
    <property type="match status" value="1"/>
</dbReference>
<dbReference type="InterPro" id="IPR015500">
    <property type="entry name" value="Peptidase_S8_subtilisin-rel"/>
</dbReference>
<comment type="similarity">
    <text evidence="1 5 6">Belongs to the peptidase S8 family.</text>
</comment>
<evidence type="ECO:0000256" key="3">
    <source>
        <dbReference type="ARBA" id="ARBA00022801"/>
    </source>
</evidence>
<name>A0ABW2C1C5_9PSEU</name>
<evidence type="ECO:0000256" key="6">
    <source>
        <dbReference type="RuleBase" id="RU003355"/>
    </source>
</evidence>
<protein>
    <submittedName>
        <fullName evidence="8">S8 family serine peptidase</fullName>
    </submittedName>
</protein>
<accession>A0ABW2C1C5</accession>
<keyword evidence="2 5" id="KW-0645">Protease</keyword>
<proteinExistence type="inferred from homology"/>
<evidence type="ECO:0000313" key="8">
    <source>
        <dbReference type="EMBL" id="MFC6868659.1"/>
    </source>
</evidence>
<dbReference type="Pfam" id="PF00082">
    <property type="entry name" value="Peptidase_S8"/>
    <property type="match status" value="1"/>
</dbReference>
<evidence type="ECO:0000256" key="2">
    <source>
        <dbReference type="ARBA" id="ARBA00022670"/>
    </source>
</evidence>
<feature type="domain" description="Peptidase S8/S53" evidence="7">
    <location>
        <begin position="133"/>
        <end position="370"/>
    </location>
</feature>
<dbReference type="PROSITE" id="PS00138">
    <property type="entry name" value="SUBTILASE_SER"/>
    <property type="match status" value="1"/>
</dbReference>
<gene>
    <name evidence="8" type="ORF">ACFQGD_16080</name>
</gene>
<dbReference type="InterPro" id="IPR051048">
    <property type="entry name" value="Peptidase_S8/S53_subtilisin"/>
</dbReference>
<organism evidence="8 9">
    <name type="scientific">Haloechinothrix salitolerans</name>
    <dbReference type="NCBI Taxonomy" id="926830"/>
    <lineage>
        <taxon>Bacteria</taxon>
        <taxon>Bacillati</taxon>
        <taxon>Actinomycetota</taxon>
        <taxon>Actinomycetes</taxon>
        <taxon>Pseudonocardiales</taxon>
        <taxon>Pseudonocardiaceae</taxon>
        <taxon>Haloechinothrix</taxon>
    </lineage>
</organism>
<reference evidence="9" key="1">
    <citation type="journal article" date="2019" name="Int. J. Syst. Evol. Microbiol.">
        <title>The Global Catalogue of Microorganisms (GCM) 10K type strain sequencing project: providing services to taxonomists for standard genome sequencing and annotation.</title>
        <authorList>
            <consortium name="The Broad Institute Genomics Platform"/>
            <consortium name="The Broad Institute Genome Sequencing Center for Infectious Disease"/>
            <person name="Wu L."/>
            <person name="Ma J."/>
        </authorList>
    </citation>
    <scope>NUCLEOTIDE SEQUENCE [LARGE SCALE GENOMIC DNA]</scope>
    <source>
        <strain evidence="9">KCTC 32255</strain>
    </source>
</reference>
<evidence type="ECO:0000256" key="1">
    <source>
        <dbReference type="ARBA" id="ARBA00011073"/>
    </source>
</evidence>
<dbReference type="InterPro" id="IPR023828">
    <property type="entry name" value="Peptidase_S8_Ser-AS"/>
</dbReference>
<dbReference type="RefSeq" id="WP_345390592.1">
    <property type="nucleotide sequence ID" value="NZ_BAABLA010000005.1"/>
</dbReference>
<evidence type="ECO:0000313" key="9">
    <source>
        <dbReference type="Proteomes" id="UP001596337"/>
    </source>
</evidence>
<dbReference type="PANTHER" id="PTHR43399:SF4">
    <property type="entry name" value="CELL WALL-ASSOCIATED PROTEASE"/>
    <property type="match status" value="1"/>
</dbReference>
<dbReference type="EMBL" id="JBHSXX010000001">
    <property type="protein sequence ID" value="MFC6868659.1"/>
    <property type="molecule type" value="Genomic_DNA"/>
</dbReference>
<feature type="active site" description="Charge relay system" evidence="5">
    <location>
        <position position="174"/>
    </location>
</feature>
<evidence type="ECO:0000259" key="7">
    <source>
        <dbReference type="Pfam" id="PF00082"/>
    </source>
</evidence>
<keyword evidence="4 5" id="KW-0720">Serine protease</keyword>
<keyword evidence="3 5" id="KW-0378">Hydrolase</keyword>
<feature type="active site" description="Charge relay system" evidence="5">
    <location>
        <position position="345"/>
    </location>
</feature>
<dbReference type="SUPFAM" id="SSF52743">
    <property type="entry name" value="Subtilisin-like"/>
    <property type="match status" value="1"/>
</dbReference>
<evidence type="ECO:0000256" key="4">
    <source>
        <dbReference type="ARBA" id="ARBA00022825"/>
    </source>
</evidence>
<dbReference type="Proteomes" id="UP001596337">
    <property type="component" value="Unassembled WGS sequence"/>
</dbReference>
<dbReference type="PROSITE" id="PS00136">
    <property type="entry name" value="SUBTILASE_ASP"/>
    <property type="match status" value="1"/>
</dbReference>